<keyword evidence="2" id="KW-1185">Reference proteome</keyword>
<accession>A0A9Q0AR32</accession>
<sequence length="356" mass="41356">MDPTILNRRLVRPRRVEAIPVSKSRPATIDMANMAAQDNCALFAKLPGEIRRLIFADALAPQDDVDKPYRPDRGYYRPGQHFHPKTSVALLQTCKRIFEEARLLPVRQATFRFWWMRGPWMFMRSHRNGEFRVDLWQESLSEEQKAHVQSVQVFAQQYILEQAHTIAVDRMPETGPLGFATKHFHLTLRNSDWWSWESPIESSDRLGICPWLRGRVSQQEMLAQPLRIPLEKLREHLHKGTWGWHICQLKGLQRLEIEFETDLLKRGQVEKVLERAKHWIFPLADRSGIMVKTGDVVESEWEGVAHTTYDHILQATESQIPQGAPTRTHYVALMTWTAASETSEQYISMVADELST</sequence>
<protein>
    <submittedName>
        <fullName evidence="1">Uncharacterized protein</fullName>
    </submittedName>
</protein>
<dbReference type="AlphaFoldDB" id="A0A9Q0AR32"/>
<reference evidence="1" key="1">
    <citation type="submission" date="2021-03" db="EMBL/GenBank/DDBJ databases">
        <title>Revisited historic fungal species revealed as producer of novel bioactive compounds through whole genome sequencing and comparative genomics.</title>
        <authorList>
            <person name="Vignolle G.A."/>
            <person name="Hochenegger N."/>
            <person name="Mach R.L."/>
            <person name="Mach-Aigner A.R."/>
            <person name="Javad Rahimi M."/>
            <person name="Salim K.A."/>
            <person name="Chan C.M."/>
            <person name="Lim L.B.L."/>
            <person name="Cai F."/>
            <person name="Druzhinina I.S."/>
            <person name="U'Ren J.M."/>
            <person name="Derntl C."/>
        </authorList>
    </citation>
    <scope>NUCLEOTIDE SEQUENCE</scope>
    <source>
        <strain evidence="1">TUCIM 5799</strain>
    </source>
</reference>
<evidence type="ECO:0000313" key="1">
    <source>
        <dbReference type="EMBL" id="KAI1871816.1"/>
    </source>
</evidence>
<name>A0A9Q0AR32_9PEZI</name>
<gene>
    <name evidence="1" type="ORF">JX265_005802</name>
</gene>
<proteinExistence type="predicted"/>
<comment type="caution">
    <text evidence="1">The sequence shown here is derived from an EMBL/GenBank/DDBJ whole genome shotgun (WGS) entry which is preliminary data.</text>
</comment>
<dbReference type="PANTHER" id="PTHR38790">
    <property type="entry name" value="2EXR DOMAIN-CONTAINING PROTEIN-RELATED"/>
    <property type="match status" value="1"/>
</dbReference>
<dbReference type="EMBL" id="JAFIMR010000012">
    <property type="protein sequence ID" value="KAI1871816.1"/>
    <property type="molecule type" value="Genomic_DNA"/>
</dbReference>
<organism evidence="1 2">
    <name type="scientific">Neoarthrinium moseri</name>
    <dbReference type="NCBI Taxonomy" id="1658444"/>
    <lineage>
        <taxon>Eukaryota</taxon>
        <taxon>Fungi</taxon>
        <taxon>Dikarya</taxon>
        <taxon>Ascomycota</taxon>
        <taxon>Pezizomycotina</taxon>
        <taxon>Sordariomycetes</taxon>
        <taxon>Xylariomycetidae</taxon>
        <taxon>Amphisphaeriales</taxon>
        <taxon>Apiosporaceae</taxon>
        <taxon>Neoarthrinium</taxon>
    </lineage>
</organism>
<dbReference type="Proteomes" id="UP000829685">
    <property type="component" value="Unassembled WGS sequence"/>
</dbReference>
<evidence type="ECO:0000313" key="2">
    <source>
        <dbReference type="Proteomes" id="UP000829685"/>
    </source>
</evidence>